<protein>
    <submittedName>
        <fullName evidence="2">PHD finger protein 20-like protein 1 isoform X10</fullName>
    </submittedName>
</protein>
<gene>
    <name evidence="2" type="primary">PHF20L1</name>
</gene>
<organism evidence="1 2">
    <name type="scientific">Camelus bactrianus</name>
    <name type="common">Bactrian camel</name>
    <dbReference type="NCBI Taxonomy" id="9837"/>
    <lineage>
        <taxon>Eukaryota</taxon>
        <taxon>Metazoa</taxon>
        <taxon>Chordata</taxon>
        <taxon>Craniata</taxon>
        <taxon>Vertebrata</taxon>
        <taxon>Euteleostomi</taxon>
        <taxon>Mammalia</taxon>
        <taxon>Eutheria</taxon>
        <taxon>Laurasiatheria</taxon>
        <taxon>Artiodactyla</taxon>
        <taxon>Tylopoda</taxon>
        <taxon>Camelidae</taxon>
        <taxon>Camelus</taxon>
    </lineage>
</organism>
<evidence type="ECO:0000313" key="2">
    <source>
        <dbReference type="RefSeq" id="XP_074209210.1"/>
    </source>
</evidence>
<sequence>MSKKPPNRPGITFEIGARLEALDYLQKWYPSRIEKIDYEEGKMLVHFERWSHRYDEWIYWDSNRLRPLERPALRKEGLKDEEDFFDFKAGEEVLARWTDCRYYPAKIEAINKEGTFTVQFYDGVIRCLKRMHIKAMPEDAKGQVKSQHPLSWCCPIDPAGACNQSMGREDWIALVKAAAAAAAKNKTGNKPRTSANSNKDKEKDERKWFKVPSKKEETSTTIATPEIEKKEDLPTSSETFVGLHVENVPKMVFPQPESTLSNKRKNNQGNSFQAKRARLNKITGLLASKAVGVDGAEKKEDYNETAPMLEQAISPKPQSQKKNEADISSSANTQKPALLSSTLSSGKARSKKCKHESGDSSGCIKPPKSPLSPELIQVEDLTLVSQLSSSMINKTSPPQPVNPPRPFKHSERRRRSQRLATLPMPDDSVEKVSPPSPATDGKAFSISSQNQQESSVPEVPDVAHLSLEKLGPCLPLDLSRGLEVTAPLAPDPSFHNECPRAEKEDTQMLTNLPPKAVTDGRGAAAASGISKTEKKVKLEEKSSTAFGKRKEKDKERKEKRDKDHYKPKQKKKKKKKKKSKQHDLSDVDFLDDSSTESLLLSGDEYNQDFDSTNFEESQDEDDALNEIVRCVCEMDEENGFMIQCEECLCWQHSVCMGLLEESIPDQYICYVCRDPPGQRWSAKYRYDKDWLNNGRMCGLSFLKENYSHLNAKKIVSTHHLLADVYGVTEVLHGLQLKIGILKNKHHPDLHLWACSGKRKDQDQVIAGVEKKITVFDTANVEEKKYHVQNHKEPPRLPLRMEGTYITSEHSYQKPQSFGQDCRSLVDPGSSDDDEDVSSFEDEQEFHMRERSRSRYPVKEDGVPEKKNTAERNTAFVYNDKRGAEDPGDAHLQWQLNLLTHIENVQNEVTSRMDLIEKEVDVLESWLDFTGELEPPDPLARLPQLKRHIKQLLIDMGKVQQIAALCSV</sequence>
<accession>A0AC58PGP5</accession>
<proteinExistence type="predicted"/>
<evidence type="ECO:0000313" key="1">
    <source>
        <dbReference type="Proteomes" id="UP001732780"/>
    </source>
</evidence>
<name>A0AC58PGP5_CAMBA</name>
<keyword evidence="1" id="KW-1185">Reference proteome</keyword>
<reference evidence="2" key="1">
    <citation type="submission" date="2025-08" db="UniProtKB">
        <authorList>
            <consortium name="RefSeq"/>
        </authorList>
    </citation>
    <scope>IDENTIFICATION</scope>
    <source>
        <tissue evidence="2">Blood</tissue>
    </source>
</reference>
<dbReference type="Proteomes" id="UP001732780">
    <property type="component" value="Chromosome 25"/>
</dbReference>
<dbReference type="RefSeq" id="XP_074209210.1">
    <property type="nucleotide sequence ID" value="XM_074353109.1"/>
</dbReference>